<dbReference type="AlphaFoldDB" id="A0A699ZMB9"/>
<evidence type="ECO:0000313" key="1">
    <source>
        <dbReference type="EMBL" id="GFH22260.1"/>
    </source>
</evidence>
<gene>
    <name evidence="1" type="ORF">HaLaN_19697</name>
</gene>
<reference evidence="1 2" key="1">
    <citation type="submission" date="2020-02" db="EMBL/GenBank/DDBJ databases">
        <title>Draft genome sequence of Haematococcus lacustris strain NIES-144.</title>
        <authorList>
            <person name="Morimoto D."/>
            <person name="Nakagawa S."/>
            <person name="Yoshida T."/>
            <person name="Sawayama S."/>
        </authorList>
    </citation>
    <scope>NUCLEOTIDE SEQUENCE [LARGE SCALE GENOMIC DNA]</scope>
    <source>
        <strain evidence="1 2">NIES-144</strain>
    </source>
</reference>
<proteinExistence type="predicted"/>
<dbReference type="EMBL" id="BLLF01002001">
    <property type="protein sequence ID" value="GFH22260.1"/>
    <property type="molecule type" value="Genomic_DNA"/>
</dbReference>
<sequence>MASHSLVTKVPGGAVLRGCKKTQRKLLAHFQLRAGI</sequence>
<keyword evidence="2" id="KW-1185">Reference proteome</keyword>
<accession>A0A699ZMB9</accession>
<dbReference type="Proteomes" id="UP000485058">
    <property type="component" value="Unassembled WGS sequence"/>
</dbReference>
<protein>
    <submittedName>
        <fullName evidence="1">Uncharacterized protein</fullName>
    </submittedName>
</protein>
<evidence type="ECO:0000313" key="2">
    <source>
        <dbReference type="Proteomes" id="UP000485058"/>
    </source>
</evidence>
<organism evidence="1 2">
    <name type="scientific">Haematococcus lacustris</name>
    <name type="common">Green alga</name>
    <name type="synonym">Haematococcus pluvialis</name>
    <dbReference type="NCBI Taxonomy" id="44745"/>
    <lineage>
        <taxon>Eukaryota</taxon>
        <taxon>Viridiplantae</taxon>
        <taxon>Chlorophyta</taxon>
        <taxon>core chlorophytes</taxon>
        <taxon>Chlorophyceae</taxon>
        <taxon>CS clade</taxon>
        <taxon>Chlamydomonadales</taxon>
        <taxon>Haematococcaceae</taxon>
        <taxon>Haematococcus</taxon>
    </lineage>
</organism>
<comment type="caution">
    <text evidence="1">The sequence shown here is derived from an EMBL/GenBank/DDBJ whole genome shotgun (WGS) entry which is preliminary data.</text>
</comment>
<name>A0A699ZMB9_HAELA</name>